<dbReference type="EMBL" id="JAQMWT010000366">
    <property type="protein sequence ID" value="KAJ8602818.1"/>
    <property type="molecule type" value="Genomic_DNA"/>
</dbReference>
<dbReference type="SUPFAM" id="SSF47005">
    <property type="entry name" value="Peripheral subunit-binding domain of 2-oxo acid dehydrogenase complex"/>
    <property type="match status" value="2"/>
</dbReference>
<dbReference type="GO" id="GO:0006086">
    <property type="term" value="P:pyruvate decarboxylation to acetyl-CoA"/>
    <property type="evidence" value="ECO:0007669"/>
    <property type="project" value="InterPro"/>
</dbReference>
<dbReference type="SUPFAM" id="SSF52777">
    <property type="entry name" value="CoA-dependent acyltransferases"/>
    <property type="match status" value="1"/>
</dbReference>
<dbReference type="Proteomes" id="UP001230188">
    <property type="component" value="Unassembled WGS sequence"/>
</dbReference>
<dbReference type="GO" id="GO:0045254">
    <property type="term" value="C:pyruvate dehydrogenase complex"/>
    <property type="evidence" value="ECO:0007669"/>
    <property type="project" value="InterPro"/>
</dbReference>
<comment type="similarity">
    <text evidence="1 4">Belongs to the 2-oxoacid dehydrogenase family.</text>
</comment>
<accession>A0AAD7UDX1</accession>
<gene>
    <name evidence="9" type="ORF">CTAYLR_002601</name>
</gene>
<dbReference type="InterPro" id="IPR003016">
    <property type="entry name" value="2-oxoA_DH_lipoyl-BS"/>
</dbReference>
<organism evidence="9 10">
    <name type="scientific">Chrysophaeum taylorii</name>
    <dbReference type="NCBI Taxonomy" id="2483200"/>
    <lineage>
        <taxon>Eukaryota</taxon>
        <taxon>Sar</taxon>
        <taxon>Stramenopiles</taxon>
        <taxon>Ochrophyta</taxon>
        <taxon>Pelagophyceae</taxon>
        <taxon>Pelagomonadales</taxon>
        <taxon>Pelagomonadaceae</taxon>
        <taxon>Chrysophaeum</taxon>
    </lineage>
</organism>
<dbReference type="Gene3D" id="2.40.50.100">
    <property type="match status" value="2"/>
</dbReference>
<dbReference type="PANTHER" id="PTHR23151">
    <property type="entry name" value="DIHYDROLIPOAMIDE ACETYL/SUCCINYL-TRANSFERASE-RELATED"/>
    <property type="match status" value="1"/>
</dbReference>
<dbReference type="InterPro" id="IPR036625">
    <property type="entry name" value="E3-bd_dom_sf"/>
</dbReference>
<protein>
    <recommendedName>
        <fullName evidence="4">Dihydrolipoamide acetyltransferase component of pyruvate dehydrogenase complex</fullName>
        <ecNumber evidence="4">2.3.1.-</ecNumber>
    </recommendedName>
</protein>
<keyword evidence="10" id="KW-1185">Reference proteome</keyword>
<keyword evidence="3" id="KW-0809">Transit peptide</keyword>
<feature type="domain" description="Lipoyl-binding" evidence="7">
    <location>
        <begin position="143"/>
        <end position="218"/>
    </location>
</feature>
<feature type="region of interest" description="Disordered" evidence="5">
    <location>
        <begin position="235"/>
        <end position="262"/>
    </location>
</feature>
<feature type="domain" description="Peripheral subunit-binding (PSBD)" evidence="8">
    <location>
        <begin position="313"/>
        <end position="350"/>
    </location>
</feature>
<dbReference type="AlphaFoldDB" id="A0AAD7UDX1"/>
<dbReference type="FunFam" id="2.40.50.100:FF:000010">
    <property type="entry name" value="Acetyltransferase component of pyruvate dehydrogenase complex"/>
    <property type="match status" value="2"/>
</dbReference>
<dbReference type="InterPro" id="IPR000089">
    <property type="entry name" value="Biotin_lipoyl"/>
</dbReference>
<feature type="compositionally biased region" description="Pro residues" evidence="5">
    <location>
        <begin position="236"/>
        <end position="248"/>
    </location>
</feature>
<dbReference type="PANTHER" id="PTHR23151:SF75">
    <property type="entry name" value="DIHYDROLIPOYLLYSINE-RESIDUE ACETYLTRANSFERASE COMPONENT 5 OF PYRUVATE DEHYDROGENASE COMPLEX, CHLOROPLASTIC"/>
    <property type="match status" value="1"/>
</dbReference>
<dbReference type="InterPro" id="IPR011053">
    <property type="entry name" value="Single_hybrid_motif"/>
</dbReference>
<dbReference type="PROSITE" id="PS00189">
    <property type="entry name" value="LIPOYL"/>
    <property type="match status" value="2"/>
</dbReference>
<feature type="domain" description="Peripheral subunit-binding (PSBD)" evidence="8">
    <location>
        <begin position="264"/>
        <end position="301"/>
    </location>
</feature>
<dbReference type="Pfam" id="PF00364">
    <property type="entry name" value="Biotin_lipoyl"/>
    <property type="match status" value="2"/>
</dbReference>
<evidence type="ECO:0000256" key="4">
    <source>
        <dbReference type="RuleBase" id="RU003423"/>
    </source>
</evidence>
<feature type="domain" description="Lipoyl-binding" evidence="7">
    <location>
        <begin position="36"/>
        <end position="111"/>
    </location>
</feature>
<sequence>MLMILVAFVFASSAAGFQSPRAGAPAGRRLGVVRMAQEITMPALSSTMTSGRVVSWLKSVGDKVEAGDPIIVVESDKADMEVESYEDGYLAQVLIGEGEDAAVGATIGILANSLEDVENIRDVEIIRDQGEAPSPLGAEESAGISVTMPALSSTMKSGRVVSWLKAVGEKVEAGDPVMVVESDKADMEVESYEDGYLAAIFVEEGAEADVGAPVAVLAPTESEIAAVAAAGAAPVAPTPPEAAAPPAPVANSVASQPSGDGHVAASGYARKLAADRGVDVASLKGSGPGGRVVAADVAAGTAPSWVATPGATTATPSARKLAKSKNIDIAAIEGTGNFGRVTLADVEAALGAPSKKKKKTMVIVEEEGVLAGPVEMSGMQRAIAKNMEATLAVPVFRVSKVIETDAFDALYQKLKPDGVTVSALLAKAVALSLKKYPLINAKYEPGTIVYNPNINVAMAVALDGGLITPTLRDADKLSLPDLSASWKDLVAKAKAKTLAPEEYSTGTFTISNLGMFDVAHFDAILPPGQGSILAVGSSKQTVVPVPNAVLGVGIVKQMTVTLTCDHRIIGGADAAAFLADLKKTLEAPAALAK</sequence>
<dbReference type="CDD" id="cd06849">
    <property type="entry name" value="lipoyl_domain"/>
    <property type="match status" value="2"/>
</dbReference>
<dbReference type="Pfam" id="PF02817">
    <property type="entry name" value="E3_binding"/>
    <property type="match status" value="2"/>
</dbReference>
<name>A0AAD7UDX1_9STRA</name>
<evidence type="ECO:0000256" key="1">
    <source>
        <dbReference type="ARBA" id="ARBA00007317"/>
    </source>
</evidence>
<evidence type="ECO:0000259" key="7">
    <source>
        <dbReference type="PROSITE" id="PS50968"/>
    </source>
</evidence>
<dbReference type="EC" id="2.3.1.-" evidence="4"/>
<evidence type="ECO:0000256" key="2">
    <source>
        <dbReference type="ARBA" id="ARBA00022823"/>
    </source>
</evidence>
<comment type="caution">
    <text evidence="9">The sequence shown here is derived from an EMBL/GenBank/DDBJ whole genome shotgun (WGS) entry which is preliminary data.</text>
</comment>
<dbReference type="PROSITE" id="PS51826">
    <property type="entry name" value="PSBD"/>
    <property type="match status" value="2"/>
</dbReference>
<keyword evidence="2 4" id="KW-0450">Lipoyl</keyword>
<dbReference type="InterPro" id="IPR001078">
    <property type="entry name" value="2-oxoacid_DH_actylTfrase"/>
</dbReference>
<dbReference type="Gene3D" id="4.10.320.10">
    <property type="entry name" value="E3-binding domain"/>
    <property type="match status" value="2"/>
</dbReference>
<dbReference type="InterPro" id="IPR045257">
    <property type="entry name" value="E2/Pdx1"/>
</dbReference>
<dbReference type="InterPro" id="IPR004167">
    <property type="entry name" value="PSBD"/>
</dbReference>
<dbReference type="Pfam" id="PF00198">
    <property type="entry name" value="2-oxoacid_dh"/>
    <property type="match status" value="1"/>
</dbReference>
<keyword evidence="4" id="KW-0808">Transferase</keyword>
<dbReference type="SUPFAM" id="SSF51230">
    <property type="entry name" value="Single hybrid motif"/>
    <property type="match status" value="2"/>
</dbReference>
<dbReference type="GO" id="GO:0004742">
    <property type="term" value="F:dihydrolipoyllysine-residue acetyltransferase activity"/>
    <property type="evidence" value="ECO:0007669"/>
    <property type="project" value="TreeGrafter"/>
</dbReference>
<feature type="compositionally biased region" description="Low complexity" evidence="5">
    <location>
        <begin position="249"/>
        <end position="258"/>
    </location>
</feature>
<reference evidence="9" key="1">
    <citation type="submission" date="2023-01" db="EMBL/GenBank/DDBJ databases">
        <title>Metagenome sequencing of chrysophaentin producing Chrysophaeum taylorii.</title>
        <authorList>
            <person name="Davison J."/>
            <person name="Bewley C."/>
        </authorList>
    </citation>
    <scope>NUCLEOTIDE SEQUENCE</scope>
    <source>
        <strain evidence="9">NIES-1699</strain>
    </source>
</reference>
<proteinExistence type="inferred from homology"/>
<evidence type="ECO:0000256" key="3">
    <source>
        <dbReference type="ARBA" id="ARBA00022946"/>
    </source>
</evidence>
<evidence type="ECO:0000313" key="9">
    <source>
        <dbReference type="EMBL" id="KAJ8602818.1"/>
    </source>
</evidence>
<evidence type="ECO:0000259" key="8">
    <source>
        <dbReference type="PROSITE" id="PS51826"/>
    </source>
</evidence>
<evidence type="ECO:0000256" key="5">
    <source>
        <dbReference type="SAM" id="MobiDB-lite"/>
    </source>
</evidence>
<keyword evidence="4" id="KW-0012">Acyltransferase</keyword>
<evidence type="ECO:0000313" key="10">
    <source>
        <dbReference type="Proteomes" id="UP001230188"/>
    </source>
</evidence>
<dbReference type="Gene3D" id="3.30.559.10">
    <property type="entry name" value="Chloramphenicol acetyltransferase-like domain"/>
    <property type="match status" value="1"/>
</dbReference>
<feature type="signal peptide" evidence="6">
    <location>
        <begin position="1"/>
        <end position="16"/>
    </location>
</feature>
<dbReference type="InterPro" id="IPR023213">
    <property type="entry name" value="CAT-like_dom_sf"/>
</dbReference>
<evidence type="ECO:0000256" key="6">
    <source>
        <dbReference type="SAM" id="SignalP"/>
    </source>
</evidence>
<comment type="cofactor">
    <cofactor evidence="4">
        <name>(R)-lipoate</name>
        <dbReference type="ChEBI" id="CHEBI:83088"/>
    </cofactor>
</comment>
<feature type="chain" id="PRO_5042282261" description="Dihydrolipoamide acetyltransferase component of pyruvate dehydrogenase complex" evidence="6">
    <location>
        <begin position="17"/>
        <end position="593"/>
    </location>
</feature>
<dbReference type="PROSITE" id="PS50968">
    <property type="entry name" value="BIOTINYL_LIPOYL"/>
    <property type="match status" value="2"/>
</dbReference>
<keyword evidence="6" id="KW-0732">Signal</keyword>